<feature type="region of interest" description="Disordered" evidence="1">
    <location>
        <begin position="34"/>
        <end position="58"/>
    </location>
</feature>
<name>A0ABR1CTF6_NECAM</name>
<keyword evidence="3" id="KW-1185">Reference proteome</keyword>
<proteinExistence type="predicted"/>
<protein>
    <submittedName>
        <fullName evidence="2">Uncharacterized protein</fullName>
    </submittedName>
</protein>
<evidence type="ECO:0000256" key="1">
    <source>
        <dbReference type="SAM" id="MobiDB-lite"/>
    </source>
</evidence>
<dbReference type="Proteomes" id="UP001303046">
    <property type="component" value="Unassembled WGS sequence"/>
</dbReference>
<accession>A0ABR1CTF6</accession>
<evidence type="ECO:0000313" key="3">
    <source>
        <dbReference type="Proteomes" id="UP001303046"/>
    </source>
</evidence>
<sequence length="173" mass="19477">MDVIQFIIGGEEAVIEMCPSLIYNTVKQKIETEEIPGVSSGKTDAPESEEPPAKKQESNKDIPACCRYCKASRLRVVNIESTGKRLLECANLRCLASVGYTDLPVGTIIEQEKATKKNYGWYLRDTSEMFYPSASTLELSPDAKFEYIPEVLQDKLRRVVVRCPGQRRLVLLE</sequence>
<organism evidence="2 3">
    <name type="scientific">Necator americanus</name>
    <name type="common">Human hookworm</name>
    <dbReference type="NCBI Taxonomy" id="51031"/>
    <lineage>
        <taxon>Eukaryota</taxon>
        <taxon>Metazoa</taxon>
        <taxon>Ecdysozoa</taxon>
        <taxon>Nematoda</taxon>
        <taxon>Chromadorea</taxon>
        <taxon>Rhabditida</taxon>
        <taxon>Rhabditina</taxon>
        <taxon>Rhabditomorpha</taxon>
        <taxon>Strongyloidea</taxon>
        <taxon>Ancylostomatidae</taxon>
        <taxon>Bunostominae</taxon>
        <taxon>Necator</taxon>
    </lineage>
</organism>
<dbReference type="EMBL" id="JAVFWL010000003">
    <property type="protein sequence ID" value="KAK6741619.1"/>
    <property type="molecule type" value="Genomic_DNA"/>
</dbReference>
<comment type="caution">
    <text evidence="2">The sequence shown here is derived from an EMBL/GenBank/DDBJ whole genome shotgun (WGS) entry which is preliminary data.</text>
</comment>
<evidence type="ECO:0000313" key="2">
    <source>
        <dbReference type="EMBL" id="KAK6741619.1"/>
    </source>
</evidence>
<gene>
    <name evidence="2" type="primary">Necator_chrIII.g10234</name>
    <name evidence="2" type="ORF">RB195_009469</name>
</gene>
<reference evidence="2 3" key="1">
    <citation type="submission" date="2023-08" db="EMBL/GenBank/DDBJ databases">
        <title>A Necator americanus chromosomal reference genome.</title>
        <authorList>
            <person name="Ilik V."/>
            <person name="Petrzelkova K.J."/>
            <person name="Pardy F."/>
            <person name="Fuh T."/>
            <person name="Niatou-Singa F.S."/>
            <person name="Gouil Q."/>
            <person name="Baker L."/>
            <person name="Ritchie M.E."/>
            <person name="Jex A.R."/>
            <person name="Gazzola D."/>
            <person name="Li H."/>
            <person name="Toshio Fujiwara R."/>
            <person name="Zhan B."/>
            <person name="Aroian R.V."/>
            <person name="Pafco B."/>
            <person name="Schwarz E.M."/>
        </authorList>
    </citation>
    <scope>NUCLEOTIDE SEQUENCE [LARGE SCALE GENOMIC DNA]</scope>
    <source>
        <strain evidence="2 3">Aroian</strain>
        <tissue evidence="2">Whole animal</tissue>
    </source>
</reference>